<feature type="compositionally biased region" description="Basic and acidic residues" evidence="1">
    <location>
        <begin position="1"/>
        <end position="16"/>
    </location>
</feature>
<accession>A0A7D5T426</accession>
<keyword evidence="3" id="KW-1185">Reference proteome</keyword>
<organism evidence="2 3">
    <name type="scientific">Halosimplex pelagicum</name>
    <dbReference type="NCBI Taxonomy" id="869886"/>
    <lineage>
        <taxon>Archaea</taxon>
        <taxon>Methanobacteriati</taxon>
        <taxon>Methanobacteriota</taxon>
        <taxon>Stenosarchaea group</taxon>
        <taxon>Halobacteria</taxon>
        <taxon>Halobacteriales</taxon>
        <taxon>Haloarculaceae</taxon>
        <taxon>Halosimplex</taxon>
    </lineage>
</organism>
<evidence type="ECO:0000256" key="1">
    <source>
        <dbReference type="SAM" id="MobiDB-lite"/>
    </source>
</evidence>
<evidence type="ECO:0000313" key="3">
    <source>
        <dbReference type="Proteomes" id="UP000509346"/>
    </source>
</evidence>
<proteinExistence type="predicted"/>
<dbReference type="AlphaFoldDB" id="A0A7D5T426"/>
<dbReference type="KEGG" id="hpel:HZS54_12215"/>
<dbReference type="Proteomes" id="UP000509346">
    <property type="component" value="Chromosome"/>
</dbReference>
<feature type="region of interest" description="Disordered" evidence="1">
    <location>
        <begin position="1"/>
        <end position="22"/>
    </location>
</feature>
<dbReference type="GeneID" id="56083366"/>
<protein>
    <submittedName>
        <fullName evidence="2">Uncharacterized protein</fullName>
    </submittedName>
</protein>
<gene>
    <name evidence="2" type="ORF">HZS54_12215</name>
</gene>
<dbReference type="EMBL" id="CP058909">
    <property type="protein sequence ID" value="QLH82331.1"/>
    <property type="molecule type" value="Genomic_DNA"/>
</dbReference>
<dbReference type="RefSeq" id="WP_179922799.1">
    <property type="nucleotide sequence ID" value="NZ_CP058909.1"/>
</dbReference>
<evidence type="ECO:0000313" key="2">
    <source>
        <dbReference type="EMBL" id="QLH82331.1"/>
    </source>
</evidence>
<name>A0A7D5T426_9EURY</name>
<sequence>MVDDKENQAGRTRTEPAPEYDAPVLALEITDEALSVFGEPVYGDQISRDDGRVTYIIKSRDPDQSSGEIRISLKERGDSEPELAVDGTPAVGSGISMSINGPVSEWALAQTVDDHNLLTELVFQGEPVFSVYGPPAKLGPSDIVICGDSGDGLLIPEEHRR</sequence>
<reference evidence="2 3" key="1">
    <citation type="submission" date="2020-07" db="EMBL/GenBank/DDBJ databases">
        <title>Halosimplex litoreum sp. nov. and Halosimplex rubrum sp. nov., isolated from different salt environments.</title>
        <authorList>
            <person name="Cui H."/>
        </authorList>
    </citation>
    <scope>NUCLEOTIDE SEQUENCE [LARGE SCALE GENOMIC DNA]</scope>
    <source>
        <strain evidence="2 3">R2</strain>
    </source>
</reference>